<evidence type="ECO:0000256" key="3">
    <source>
        <dbReference type="ARBA" id="ARBA00022475"/>
    </source>
</evidence>
<reference evidence="11 12" key="1">
    <citation type="journal article" date="2017" name="Int. J. Syst. Evol. Microbiol.">
        <title>Jeotgalibaca porci sp. nov. and Jeotgalibaca arthritidis sp. nov., isolated from pigs, and emended description of the genus Jeotgalibaca.</title>
        <authorList>
            <person name="Zamora L."/>
            <person name="Perez-Sancho M."/>
            <person name="Dominguez L."/>
            <person name="Fernandez-Garayzabal J.F."/>
            <person name="Vela A.I."/>
        </authorList>
    </citation>
    <scope>NUCLEOTIDE SEQUENCE [LARGE SCALE GENOMIC DNA]</scope>
    <source>
        <strain evidence="11 12">CECT 9157</strain>
    </source>
</reference>
<evidence type="ECO:0000256" key="4">
    <source>
        <dbReference type="ARBA" id="ARBA00022692"/>
    </source>
</evidence>
<evidence type="ECO:0000256" key="7">
    <source>
        <dbReference type="ARBA" id="ARBA00059688"/>
    </source>
</evidence>
<keyword evidence="6 8" id="KW-0472">Membrane</keyword>
<dbReference type="AlphaFoldDB" id="A0A6G7KCP7"/>
<dbReference type="Gene3D" id="1.10.287.1260">
    <property type="match status" value="1"/>
</dbReference>
<dbReference type="GO" id="GO:0005886">
    <property type="term" value="C:plasma membrane"/>
    <property type="evidence" value="ECO:0007669"/>
    <property type="project" value="UniProtKB-SubCell"/>
</dbReference>
<dbReference type="InterPro" id="IPR011014">
    <property type="entry name" value="MscS_channel_TM-2"/>
</dbReference>
<evidence type="ECO:0000256" key="6">
    <source>
        <dbReference type="ARBA" id="ARBA00023136"/>
    </source>
</evidence>
<evidence type="ECO:0000259" key="10">
    <source>
        <dbReference type="Pfam" id="PF21088"/>
    </source>
</evidence>
<gene>
    <name evidence="11" type="ORF">G7057_11575</name>
</gene>
<dbReference type="SUPFAM" id="SSF82861">
    <property type="entry name" value="Mechanosensitive channel protein MscS (YggB), transmembrane region"/>
    <property type="match status" value="1"/>
</dbReference>
<comment type="similarity">
    <text evidence="2">Belongs to the MscS (TC 1.A.23) family.</text>
</comment>
<dbReference type="PANTHER" id="PTHR30460:SF0">
    <property type="entry name" value="MODERATE CONDUCTANCE MECHANOSENSITIVE CHANNEL YBIO"/>
    <property type="match status" value="1"/>
</dbReference>
<evidence type="ECO:0000256" key="1">
    <source>
        <dbReference type="ARBA" id="ARBA00004651"/>
    </source>
</evidence>
<comment type="subcellular location">
    <subcellularLocation>
        <location evidence="1">Cell membrane</location>
        <topology evidence="1">Multi-pass membrane protein</topology>
    </subcellularLocation>
</comment>
<evidence type="ECO:0000259" key="9">
    <source>
        <dbReference type="Pfam" id="PF00924"/>
    </source>
</evidence>
<name>A0A6G7KCP7_9LACT</name>
<evidence type="ECO:0000256" key="2">
    <source>
        <dbReference type="ARBA" id="ARBA00008017"/>
    </source>
</evidence>
<dbReference type="InterPro" id="IPR006685">
    <property type="entry name" value="MscS_channel_2nd"/>
</dbReference>
<dbReference type="Gene3D" id="2.30.30.60">
    <property type="match status" value="1"/>
</dbReference>
<dbReference type="GO" id="GO:0008381">
    <property type="term" value="F:mechanosensitive monoatomic ion channel activity"/>
    <property type="evidence" value="ECO:0007669"/>
    <property type="project" value="InterPro"/>
</dbReference>
<dbReference type="InterPro" id="IPR010920">
    <property type="entry name" value="LSM_dom_sf"/>
</dbReference>
<feature type="domain" description="Mechanosensitive ion channel transmembrane helices 2/3" evidence="10">
    <location>
        <begin position="95"/>
        <end position="135"/>
    </location>
</feature>
<organism evidence="11 12">
    <name type="scientific">Jeotgalibaca arthritidis</name>
    <dbReference type="NCBI Taxonomy" id="1868794"/>
    <lineage>
        <taxon>Bacteria</taxon>
        <taxon>Bacillati</taxon>
        <taxon>Bacillota</taxon>
        <taxon>Bacilli</taxon>
        <taxon>Lactobacillales</taxon>
        <taxon>Carnobacteriaceae</taxon>
        <taxon>Jeotgalibaca</taxon>
    </lineage>
</organism>
<dbReference type="InterPro" id="IPR023408">
    <property type="entry name" value="MscS_beta-dom_sf"/>
</dbReference>
<dbReference type="RefSeq" id="WP_166163909.1">
    <property type="nucleotide sequence ID" value="NZ_CP049740.1"/>
</dbReference>
<dbReference type="Pfam" id="PF00924">
    <property type="entry name" value="MS_channel_2nd"/>
    <property type="match status" value="1"/>
</dbReference>
<keyword evidence="4 8" id="KW-0812">Transmembrane</keyword>
<keyword evidence="3" id="KW-1003">Cell membrane</keyword>
<dbReference type="KEGG" id="jar:G7057_11575"/>
<evidence type="ECO:0000313" key="11">
    <source>
        <dbReference type="EMBL" id="QII83026.1"/>
    </source>
</evidence>
<dbReference type="SUPFAM" id="SSF82689">
    <property type="entry name" value="Mechanosensitive channel protein MscS (YggB), C-terminal domain"/>
    <property type="match status" value="1"/>
</dbReference>
<evidence type="ECO:0000313" key="12">
    <source>
        <dbReference type="Proteomes" id="UP000501451"/>
    </source>
</evidence>
<dbReference type="PANTHER" id="PTHR30460">
    <property type="entry name" value="MODERATE CONDUCTANCE MECHANOSENSITIVE CHANNEL YBIO"/>
    <property type="match status" value="1"/>
</dbReference>
<protein>
    <submittedName>
        <fullName evidence="11">Mechanosensitive ion channel family protein</fullName>
    </submittedName>
</protein>
<evidence type="ECO:0000256" key="8">
    <source>
        <dbReference type="SAM" id="Phobius"/>
    </source>
</evidence>
<feature type="domain" description="Mechanosensitive ion channel MscS" evidence="9">
    <location>
        <begin position="137"/>
        <end position="200"/>
    </location>
</feature>
<dbReference type="Proteomes" id="UP000501451">
    <property type="component" value="Chromosome"/>
</dbReference>
<dbReference type="InterPro" id="IPR049142">
    <property type="entry name" value="MS_channel_1st"/>
</dbReference>
<keyword evidence="12" id="KW-1185">Reference proteome</keyword>
<feature type="transmembrane region" description="Helical" evidence="8">
    <location>
        <begin position="38"/>
        <end position="59"/>
    </location>
</feature>
<dbReference type="EMBL" id="CP049740">
    <property type="protein sequence ID" value="QII83026.1"/>
    <property type="molecule type" value="Genomic_DNA"/>
</dbReference>
<dbReference type="Pfam" id="PF21088">
    <property type="entry name" value="MS_channel_1st"/>
    <property type="match status" value="1"/>
</dbReference>
<dbReference type="FunFam" id="2.30.30.60:FF:000001">
    <property type="entry name" value="MscS Mechanosensitive ion channel"/>
    <property type="match status" value="1"/>
</dbReference>
<comment type="function">
    <text evidence="7">May play a role in resistance to osmotic downshock.</text>
</comment>
<dbReference type="Gene3D" id="3.30.70.100">
    <property type="match status" value="1"/>
</dbReference>
<feature type="transmembrane region" description="Helical" evidence="8">
    <location>
        <begin position="95"/>
        <end position="114"/>
    </location>
</feature>
<dbReference type="SUPFAM" id="SSF50182">
    <property type="entry name" value="Sm-like ribonucleoproteins"/>
    <property type="match status" value="1"/>
</dbReference>
<keyword evidence="5 8" id="KW-1133">Transmembrane helix</keyword>
<accession>A0A6G7KCP7</accession>
<dbReference type="InterPro" id="IPR045276">
    <property type="entry name" value="YbiO_bact"/>
</dbReference>
<proteinExistence type="inferred from homology"/>
<sequence>MVVLNTVTNNAVDETIQNVTESSNYIVRWWNSIDWTDIIAQVMTKSIHILFILILFMVIRRIIKFFLKRAFSTRSKRQTFSINRRNTIYKMVDNAVSYALSFFLIYTLLSIMGIPVSTLLAGAGIAGIAIGLGAQSFISDIVNGFFILLENQFDVGDSVTIGEFSGSVVSIGLRSTQLKGFDGTHHFLPNHTIDAISNNSRNDMRALIELTLYPDSDFEKIKSIIEEKNNQLVTEYPEIVRGPNYVGPTNLGNGLVTYSAVFYTLNGQQFRIRDTFLAEYLAALKEANIELPKHGILNAK</sequence>
<feature type="transmembrane region" description="Helical" evidence="8">
    <location>
        <begin position="120"/>
        <end position="138"/>
    </location>
</feature>
<dbReference type="InterPro" id="IPR011066">
    <property type="entry name" value="MscS_channel_C_sf"/>
</dbReference>
<evidence type="ECO:0000256" key="5">
    <source>
        <dbReference type="ARBA" id="ARBA00022989"/>
    </source>
</evidence>